<dbReference type="EMBL" id="BORS01000035">
    <property type="protein sequence ID" value="GIO45177.1"/>
    <property type="molecule type" value="Genomic_DNA"/>
</dbReference>
<evidence type="ECO:0000313" key="2">
    <source>
        <dbReference type="Proteomes" id="UP000678895"/>
    </source>
</evidence>
<dbReference type="AlphaFoldDB" id="A0A920CQD7"/>
<organism evidence="1 2">
    <name type="scientific">Paenibacillus apis</name>
    <dbReference type="NCBI Taxonomy" id="1792174"/>
    <lineage>
        <taxon>Bacteria</taxon>
        <taxon>Bacillati</taxon>
        <taxon>Bacillota</taxon>
        <taxon>Bacilli</taxon>
        <taxon>Bacillales</taxon>
        <taxon>Paenibacillaceae</taxon>
        <taxon>Paenibacillus</taxon>
    </lineage>
</organism>
<sequence length="60" mass="6688">MSNKIVCSFGSKTGLTALSYKKYLEIMMNSAINRLTDLAMVGIINIIKHRSLSNHDAFIL</sequence>
<keyword evidence="2" id="KW-1185">Reference proteome</keyword>
<proteinExistence type="predicted"/>
<evidence type="ECO:0000313" key="1">
    <source>
        <dbReference type="EMBL" id="GIO45177.1"/>
    </source>
</evidence>
<accession>A0A920CQD7</accession>
<reference evidence="1" key="1">
    <citation type="submission" date="2021-03" db="EMBL/GenBank/DDBJ databases">
        <title>Antimicrobial resistance genes in bacteria isolated from Japanese honey, and their potential for conferring macrolide and lincosamide resistance in the American foulbrood pathogen Paenibacillus larvae.</title>
        <authorList>
            <person name="Okamoto M."/>
            <person name="Kumagai M."/>
            <person name="Kanamori H."/>
            <person name="Takamatsu D."/>
        </authorList>
    </citation>
    <scope>NUCLEOTIDE SEQUENCE</scope>
    <source>
        <strain evidence="1">J41TS4</strain>
    </source>
</reference>
<comment type="caution">
    <text evidence="1">The sequence shown here is derived from an EMBL/GenBank/DDBJ whole genome shotgun (WGS) entry which is preliminary data.</text>
</comment>
<name>A0A920CQD7_9BACL</name>
<gene>
    <name evidence="1" type="ORF">J41TS4_49350</name>
</gene>
<protein>
    <submittedName>
        <fullName evidence="1">Uncharacterized protein</fullName>
    </submittedName>
</protein>
<dbReference type="Proteomes" id="UP000678895">
    <property type="component" value="Unassembled WGS sequence"/>
</dbReference>